<dbReference type="AlphaFoldDB" id="A0A382YF74"/>
<name>A0A382YF74_9ZZZZ</name>
<reference evidence="1" key="1">
    <citation type="submission" date="2018-05" db="EMBL/GenBank/DDBJ databases">
        <authorList>
            <person name="Lanie J.A."/>
            <person name="Ng W.-L."/>
            <person name="Kazmierczak K.M."/>
            <person name="Andrzejewski T.M."/>
            <person name="Davidsen T.M."/>
            <person name="Wayne K.J."/>
            <person name="Tettelin H."/>
            <person name="Glass J.I."/>
            <person name="Rusch D."/>
            <person name="Podicherti R."/>
            <person name="Tsui H.-C.T."/>
            <person name="Winkler M.E."/>
        </authorList>
    </citation>
    <scope>NUCLEOTIDE SEQUENCE</scope>
</reference>
<evidence type="ECO:0000313" key="1">
    <source>
        <dbReference type="EMBL" id="SVD81158.1"/>
    </source>
</evidence>
<sequence>MDFRLILSVHEPTLFFRNLMAGADVYDTENLTSSLYPLVEEVCRAFTSLRSVRELGAGGGLRELSLSLTSHLDQALTRWGLRLASCQAVNIRCEAWDDLTQTRAEYFLAASMEEADLEGRKRLFDVHQGLELQAMAEETASIVVVEKRAALWERMRQALLANAKSEIESQSELEDLIRRADRDQLLKESEHQSLAATLAEAKEDHQKAREFLLRRVESEGEYELKKLDLSHRFGLSEERLSLELASSRQEMEGQWELD</sequence>
<accession>A0A382YF74</accession>
<dbReference type="EMBL" id="UINC01174833">
    <property type="protein sequence ID" value="SVD81158.1"/>
    <property type="molecule type" value="Genomic_DNA"/>
</dbReference>
<organism evidence="1">
    <name type="scientific">marine metagenome</name>
    <dbReference type="NCBI Taxonomy" id="408172"/>
    <lineage>
        <taxon>unclassified sequences</taxon>
        <taxon>metagenomes</taxon>
        <taxon>ecological metagenomes</taxon>
    </lineage>
</organism>
<gene>
    <name evidence="1" type="ORF">METZ01_LOCUS434012</name>
</gene>
<protein>
    <recommendedName>
        <fullName evidence="2">Band 7 domain-containing protein</fullName>
    </recommendedName>
</protein>
<evidence type="ECO:0008006" key="2">
    <source>
        <dbReference type="Google" id="ProtNLM"/>
    </source>
</evidence>
<feature type="non-terminal residue" evidence="1">
    <location>
        <position position="258"/>
    </location>
</feature>
<proteinExistence type="predicted"/>